<dbReference type="Proteomes" id="UP000041254">
    <property type="component" value="Unassembled WGS sequence"/>
</dbReference>
<protein>
    <submittedName>
        <fullName evidence="1">Uncharacterized protein</fullName>
    </submittedName>
</protein>
<dbReference type="AlphaFoldDB" id="A0A0G4EAB5"/>
<dbReference type="InParanoid" id="A0A0G4EAB5"/>
<sequence length="170" mass="18490">MSDSVPDDLWRRRVLPCLLVCDVVALRESSMAGAALITAGVLLQRIDASLAHHELSGLIDVDRDPSRLPYLVRCCYVLEQGSSEWRVMGRFVRLGTIYGLATTNGFPLVLSGACLASEAAFHRLPAAMAIYKTFAHLLSYDGRSLALTANRRRRVSDRCSSGYVSCGAAA</sequence>
<dbReference type="PhylomeDB" id="A0A0G4EAB5"/>
<proteinExistence type="predicted"/>
<evidence type="ECO:0000313" key="1">
    <source>
        <dbReference type="EMBL" id="CEL92187.1"/>
    </source>
</evidence>
<evidence type="ECO:0000313" key="2">
    <source>
        <dbReference type="Proteomes" id="UP000041254"/>
    </source>
</evidence>
<reference evidence="1 2" key="1">
    <citation type="submission" date="2014-11" db="EMBL/GenBank/DDBJ databases">
        <authorList>
            <person name="Zhu J."/>
            <person name="Qi W."/>
            <person name="Song R."/>
        </authorList>
    </citation>
    <scope>NUCLEOTIDE SEQUENCE [LARGE SCALE GENOMIC DNA]</scope>
</reference>
<organism evidence="1 2">
    <name type="scientific">Vitrella brassicaformis (strain CCMP3155)</name>
    <dbReference type="NCBI Taxonomy" id="1169540"/>
    <lineage>
        <taxon>Eukaryota</taxon>
        <taxon>Sar</taxon>
        <taxon>Alveolata</taxon>
        <taxon>Colpodellida</taxon>
        <taxon>Vitrellaceae</taxon>
        <taxon>Vitrella</taxon>
    </lineage>
</organism>
<dbReference type="EMBL" id="CDMY01000055">
    <property type="protein sequence ID" value="CEL92187.1"/>
    <property type="molecule type" value="Genomic_DNA"/>
</dbReference>
<gene>
    <name evidence="1" type="ORF">Vbra_10925</name>
</gene>
<name>A0A0G4EAB5_VITBC</name>
<accession>A0A0G4EAB5</accession>
<dbReference type="VEuPathDB" id="CryptoDB:Vbra_10925"/>
<keyword evidence="2" id="KW-1185">Reference proteome</keyword>